<gene>
    <name evidence="2" type="ORF">Tci_877626</name>
</gene>
<proteinExistence type="predicted"/>
<organism evidence="2">
    <name type="scientific">Tanacetum cinerariifolium</name>
    <name type="common">Dalmatian daisy</name>
    <name type="synonym">Chrysanthemum cinerariifolium</name>
    <dbReference type="NCBI Taxonomy" id="118510"/>
    <lineage>
        <taxon>Eukaryota</taxon>
        <taxon>Viridiplantae</taxon>
        <taxon>Streptophyta</taxon>
        <taxon>Embryophyta</taxon>
        <taxon>Tracheophyta</taxon>
        <taxon>Spermatophyta</taxon>
        <taxon>Magnoliopsida</taxon>
        <taxon>eudicotyledons</taxon>
        <taxon>Gunneridae</taxon>
        <taxon>Pentapetalae</taxon>
        <taxon>asterids</taxon>
        <taxon>campanulids</taxon>
        <taxon>Asterales</taxon>
        <taxon>Asteraceae</taxon>
        <taxon>Asteroideae</taxon>
        <taxon>Anthemideae</taxon>
        <taxon>Anthemidinae</taxon>
        <taxon>Tanacetum</taxon>
    </lineage>
</organism>
<dbReference type="AlphaFoldDB" id="A0A699T606"/>
<accession>A0A699T606</accession>
<feature type="region of interest" description="Disordered" evidence="1">
    <location>
        <begin position="41"/>
        <end position="61"/>
    </location>
</feature>
<feature type="non-terminal residue" evidence="2">
    <location>
        <position position="1"/>
    </location>
</feature>
<dbReference type="EMBL" id="BKCJ011219811">
    <property type="protein sequence ID" value="GFD05657.1"/>
    <property type="molecule type" value="Genomic_DNA"/>
</dbReference>
<comment type="caution">
    <text evidence="2">The sequence shown here is derived from an EMBL/GenBank/DDBJ whole genome shotgun (WGS) entry which is preliminary data.</text>
</comment>
<feature type="region of interest" description="Disordered" evidence="1">
    <location>
        <begin position="84"/>
        <end position="108"/>
    </location>
</feature>
<protein>
    <submittedName>
        <fullName evidence="2">Uncharacterized protein</fullName>
    </submittedName>
</protein>
<evidence type="ECO:0000256" key="1">
    <source>
        <dbReference type="SAM" id="MobiDB-lite"/>
    </source>
</evidence>
<sequence>GSYWYNAELLAWAPASWPSLLWPACPRPYRRRFRADTALPRENGRRTGFRNECGRPIPATAGRQTAGRCAAAAAGARDKYCRAQSRQWPRHSATHWPAASRHRNRAGH</sequence>
<reference evidence="2" key="1">
    <citation type="journal article" date="2019" name="Sci. Rep.">
        <title>Draft genome of Tanacetum cinerariifolium, the natural source of mosquito coil.</title>
        <authorList>
            <person name="Yamashiro T."/>
            <person name="Shiraishi A."/>
            <person name="Satake H."/>
            <person name="Nakayama K."/>
        </authorList>
    </citation>
    <scope>NUCLEOTIDE SEQUENCE</scope>
</reference>
<name>A0A699T606_TANCI</name>
<evidence type="ECO:0000313" key="2">
    <source>
        <dbReference type="EMBL" id="GFD05657.1"/>
    </source>
</evidence>